<keyword evidence="3" id="KW-0479">Metal-binding</keyword>
<evidence type="ECO:0000259" key="7">
    <source>
        <dbReference type="Pfam" id="PF04389"/>
    </source>
</evidence>
<proteinExistence type="predicted"/>
<accession>A0A841MRT7</accession>
<evidence type="ECO:0000313" key="9">
    <source>
        <dbReference type="Proteomes" id="UP000588604"/>
    </source>
</evidence>
<dbReference type="PANTHER" id="PTHR12147">
    <property type="entry name" value="METALLOPEPTIDASE M28 FAMILY MEMBER"/>
    <property type="match status" value="1"/>
</dbReference>
<dbReference type="SUPFAM" id="SSF53187">
    <property type="entry name" value="Zn-dependent exopeptidases"/>
    <property type="match status" value="1"/>
</dbReference>
<keyword evidence="6" id="KW-0862">Zinc</keyword>
<evidence type="ECO:0000256" key="6">
    <source>
        <dbReference type="ARBA" id="ARBA00022833"/>
    </source>
</evidence>
<dbReference type="Gene3D" id="3.50.30.30">
    <property type="match status" value="1"/>
</dbReference>
<dbReference type="GO" id="GO:0046872">
    <property type="term" value="F:metal ion binding"/>
    <property type="evidence" value="ECO:0007669"/>
    <property type="project" value="UniProtKB-KW"/>
</dbReference>
<evidence type="ECO:0000256" key="3">
    <source>
        <dbReference type="ARBA" id="ARBA00022723"/>
    </source>
</evidence>
<dbReference type="SUPFAM" id="SSF52025">
    <property type="entry name" value="PA domain"/>
    <property type="match status" value="1"/>
</dbReference>
<protein>
    <recommendedName>
        <fullName evidence="7">Peptidase M28 domain-containing protein</fullName>
    </recommendedName>
</protein>
<sequence length="549" mass="60486">MKNLLFVFSFLALFVYCKPKPTVLDDEALLSYAKSADKDLIERHIAVLANDSLRGRLPGTPEYDIAMKYIVDQYQSMGITPLGNQERSSYFQTLTIRNSLIDEGNSFLLAGNNDTLIAGTDYFYLGNASEPEVEFEGELVFGGFGIDASDFGFNDFEDLNVKGKIVVLFNGGPEVLKATERAHFSSLDTKVKTLSEKGALGVFFTTFPGGRGNFNSSYDRISKDGVNSVMLSPGKYSGRSSFGDLKFGGYLDWNFINRITQNEADSLVAQYNRGEGLHPKTKIILKGKVVSLSTDFESANVVGLLEGSDLKNEYVIHTAHLDHIGVGKPINGDSIYNGAHDNASGISAMLEIARLYSKLKSKPKRSVIFAAVTAEEMGLLGSTYLAENPVVPAASIIANVNTDMPTWVGPLVSIEPLGAEQSSIMGVVEKSAKLLNLIIDEDHLPEEVRFVRSDNYSFVKVGIPALRMKTGIKSIDSDTGLDSAITHMMTEIYHKPSDELGDSFDFDGAKTYVELQFMNSYLINNELERPTWNKYSFFKNFERKPSSTE</sequence>
<dbReference type="Pfam" id="PF04389">
    <property type="entry name" value="Peptidase_M28"/>
    <property type="match status" value="1"/>
</dbReference>
<evidence type="ECO:0000256" key="4">
    <source>
        <dbReference type="ARBA" id="ARBA00022729"/>
    </source>
</evidence>
<keyword evidence="2" id="KW-0645">Protease</keyword>
<dbReference type="RefSeq" id="WP_184497350.1">
    <property type="nucleotide sequence ID" value="NZ_JACIJO010000003.1"/>
</dbReference>
<reference evidence="8 9" key="1">
    <citation type="submission" date="2020-08" db="EMBL/GenBank/DDBJ databases">
        <title>Genomic Encyclopedia of Type Strains, Phase IV (KMG-IV): sequencing the most valuable type-strain genomes for metagenomic binning, comparative biology and taxonomic classification.</title>
        <authorList>
            <person name="Goeker M."/>
        </authorList>
    </citation>
    <scope>NUCLEOTIDE SEQUENCE [LARGE SCALE GENOMIC DNA]</scope>
    <source>
        <strain evidence="8 9">DSM 102044</strain>
    </source>
</reference>
<keyword evidence="9" id="KW-1185">Reference proteome</keyword>
<evidence type="ECO:0000256" key="1">
    <source>
        <dbReference type="ARBA" id="ARBA00022438"/>
    </source>
</evidence>
<comment type="caution">
    <text evidence="8">The sequence shown here is derived from an EMBL/GenBank/DDBJ whole genome shotgun (WGS) entry which is preliminary data.</text>
</comment>
<dbReference type="Proteomes" id="UP000588604">
    <property type="component" value="Unassembled WGS sequence"/>
</dbReference>
<dbReference type="InterPro" id="IPR046450">
    <property type="entry name" value="PA_dom_sf"/>
</dbReference>
<keyword evidence="4" id="KW-0732">Signal</keyword>
<dbReference type="InterPro" id="IPR045175">
    <property type="entry name" value="M28_fam"/>
</dbReference>
<gene>
    <name evidence="8" type="ORF">FHS59_004032</name>
</gene>
<dbReference type="InterPro" id="IPR007484">
    <property type="entry name" value="Peptidase_M28"/>
</dbReference>
<organism evidence="8 9">
    <name type="scientific">Algoriphagus iocasae</name>
    <dbReference type="NCBI Taxonomy" id="1836499"/>
    <lineage>
        <taxon>Bacteria</taxon>
        <taxon>Pseudomonadati</taxon>
        <taxon>Bacteroidota</taxon>
        <taxon>Cytophagia</taxon>
        <taxon>Cytophagales</taxon>
        <taxon>Cyclobacteriaceae</taxon>
        <taxon>Algoriphagus</taxon>
    </lineage>
</organism>
<keyword evidence="1" id="KW-0031">Aminopeptidase</keyword>
<feature type="domain" description="Peptidase M28" evidence="7">
    <location>
        <begin position="300"/>
        <end position="500"/>
    </location>
</feature>
<dbReference type="GO" id="GO:0004177">
    <property type="term" value="F:aminopeptidase activity"/>
    <property type="evidence" value="ECO:0007669"/>
    <property type="project" value="UniProtKB-KW"/>
</dbReference>
<dbReference type="EMBL" id="JACIJO010000003">
    <property type="protein sequence ID" value="MBB6328389.1"/>
    <property type="molecule type" value="Genomic_DNA"/>
</dbReference>
<name>A0A841MRT7_9BACT</name>
<dbReference type="PANTHER" id="PTHR12147:SF56">
    <property type="entry name" value="AMINOPEPTIDASE YDR415C-RELATED"/>
    <property type="match status" value="1"/>
</dbReference>
<evidence type="ECO:0000313" key="8">
    <source>
        <dbReference type="EMBL" id="MBB6328389.1"/>
    </source>
</evidence>
<dbReference type="GO" id="GO:0006508">
    <property type="term" value="P:proteolysis"/>
    <property type="evidence" value="ECO:0007669"/>
    <property type="project" value="UniProtKB-KW"/>
</dbReference>
<evidence type="ECO:0000256" key="5">
    <source>
        <dbReference type="ARBA" id="ARBA00022801"/>
    </source>
</evidence>
<evidence type="ECO:0000256" key="2">
    <source>
        <dbReference type="ARBA" id="ARBA00022670"/>
    </source>
</evidence>
<dbReference type="GO" id="GO:0008235">
    <property type="term" value="F:metalloexopeptidase activity"/>
    <property type="evidence" value="ECO:0007669"/>
    <property type="project" value="InterPro"/>
</dbReference>
<dbReference type="AlphaFoldDB" id="A0A841MRT7"/>
<keyword evidence="5" id="KW-0378">Hydrolase</keyword>
<dbReference type="Gene3D" id="3.40.630.10">
    <property type="entry name" value="Zn peptidases"/>
    <property type="match status" value="1"/>
</dbReference>